<dbReference type="PRINTS" id="PR01438">
    <property type="entry name" value="UNVRSLSTRESS"/>
</dbReference>
<evidence type="ECO:0000313" key="4">
    <source>
        <dbReference type="Proteomes" id="UP001596201"/>
    </source>
</evidence>
<dbReference type="PANTHER" id="PTHR46268:SF24">
    <property type="entry name" value="UNIVERSAL STRESS PROTEIN"/>
    <property type="match status" value="1"/>
</dbReference>
<dbReference type="InterPro" id="IPR006016">
    <property type="entry name" value="UspA"/>
</dbReference>
<dbReference type="Gene3D" id="3.40.50.620">
    <property type="entry name" value="HUPs"/>
    <property type="match status" value="1"/>
</dbReference>
<proteinExistence type="inferred from homology"/>
<dbReference type="InterPro" id="IPR006015">
    <property type="entry name" value="Universal_stress_UspA"/>
</dbReference>
<dbReference type="Pfam" id="PF00582">
    <property type="entry name" value="Usp"/>
    <property type="match status" value="1"/>
</dbReference>
<dbReference type="AlphaFoldDB" id="A0ABD5RG96"/>
<evidence type="ECO:0000259" key="2">
    <source>
        <dbReference type="Pfam" id="PF00582"/>
    </source>
</evidence>
<evidence type="ECO:0000313" key="3">
    <source>
        <dbReference type="EMBL" id="MFC5369095.1"/>
    </source>
</evidence>
<reference evidence="3 4" key="1">
    <citation type="journal article" date="2019" name="Int. J. Syst. Evol. Microbiol.">
        <title>The Global Catalogue of Microorganisms (GCM) 10K type strain sequencing project: providing services to taxonomists for standard genome sequencing and annotation.</title>
        <authorList>
            <consortium name="The Broad Institute Genomics Platform"/>
            <consortium name="The Broad Institute Genome Sequencing Center for Infectious Disease"/>
            <person name="Wu L."/>
            <person name="Ma J."/>
        </authorList>
    </citation>
    <scope>NUCLEOTIDE SEQUENCE [LARGE SCALE GENOMIC DNA]</scope>
    <source>
        <strain evidence="3 4">CGMCC 1.12237</strain>
    </source>
</reference>
<gene>
    <name evidence="3" type="ORF">ACFPJ5_19375</name>
</gene>
<dbReference type="RefSeq" id="WP_227231151.1">
    <property type="nucleotide sequence ID" value="NZ_JAJCVJ010000003.1"/>
</dbReference>
<dbReference type="PANTHER" id="PTHR46268">
    <property type="entry name" value="STRESS RESPONSE PROTEIN NHAX"/>
    <property type="match status" value="1"/>
</dbReference>
<keyword evidence="4" id="KW-1185">Reference proteome</keyword>
<feature type="domain" description="UspA" evidence="2">
    <location>
        <begin position="1"/>
        <end position="144"/>
    </location>
</feature>
<comment type="caution">
    <text evidence="3">The sequence shown here is derived from an EMBL/GenBank/DDBJ whole genome shotgun (WGS) entry which is preliminary data.</text>
</comment>
<organism evidence="3 4">
    <name type="scientific">Salinirubrum litoreum</name>
    <dbReference type="NCBI Taxonomy" id="1126234"/>
    <lineage>
        <taxon>Archaea</taxon>
        <taxon>Methanobacteriati</taxon>
        <taxon>Methanobacteriota</taxon>
        <taxon>Stenosarchaea group</taxon>
        <taxon>Halobacteria</taxon>
        <taxon>Halobacteriales</taxon>
        <taxon>Haloferacaceae</taxon>
        <taxon>Salinirubrum</taxon>
    </lineage>
</organism>
<dbReference type="InterPro" id="IPR014729">
    <property type="entry name" value="Rossmann-like_a/b/a_fold"/>
</dbReference>
<dbReference type="SUPFAM" id="SSF52402">
    <property type="entry name" value="Adenine nucleotide alpha hydrolases-like"/>
    <property type="match status" value="1"/>
</dbReference>
<dbReference type="Proteomes" id="UP001596201">
    <property type="component" value="Unassembled WGS sequence"/>
</dbReference>
<evidence type="ECO:0000256" key="1">
    <source>
        <dbReference type="ARBA" id="ARBA00008791"/>
    </source>
</evidence>
<comment type="similarity">
    <text evidence="1">Belongs to the universal stress protein A family.</text>
</comment>
<dbReference type="EMBL" id="JBHSKX010000004">
    <property type="protein sequence ID" value="MFC5369095.1"/>
    <property type="molecule type" value="Genomic_DNA"/>
</dbReference>
<accession>A0ABD5RG96</accession>
<name>A0ABD5RG96_9EURY</name>
<sequence>MPERVLVPFDGSPLSEKALDYACETFGSTRITVLYVVDSHRDDTAATGWGDHPSEWDDWLDDRREHAEELFVTARAVASEHDVDVETGVAVGRVVEAIIDAIDFYDADLLVMGTHGRSHLEEFVLGSVAESLVRRSPVPVTTVR</sequence>
<dbReference type="CDD" id="cd00293">
    <property type="entry name" value="USP-like"/>
    <property type="match status" value="1"/>
</dbReference>
<protein>
    <submittedName>
        <fullName evidence="3">Universal stress protein</fullName>
    </submittedName>
</protein>